<proteinExistence type="predicted"/>
<keyword evidence="2" id="KW-1185">Reference proteome</keyword>
<evidence type="ECO:0000313" key="2">
    <source>
        <dbReference type="Proteomes" id="UP001301519"/>
    </source>
</evidence>
<reference evidence="1 2" key="1">
    <citation type="submission" date="2023-08" db="EMBL/GenBank/DDBJ databases">
        <authorList>
            <person name="Du S."/>
            <person name="Wu Z."/>
            <person name="Wu Y."/>
            <person name="Yang M."/>
            <person name="Shao J."/>
            <person name="Liu H."/>
            <person name="Zhao Y."/>
            <person name="Zhang Z."/>
        </authorList>
    </citation>
    <scope>NUCLEOTIDE SEQUENCE [LARGE SCALE GENOMIC DNA]</scope>
</reference>
<gene>
    <name evidence="1" type="ORF">HTVC041P_gp35</name>
</gene>
<name>A0AAX4G2R3_9CAUD</name>
<accession>A0AAX4G2R3</accession>
<protein>
    <submittedName>
        <fullName evidence="1">Uncharacterized protein</fullName>
    </submittedName>
</protein>
<evidence type="ECO:0000313" key="1">
    <source>
        <dbReference type="EMBL" id="WOZ55769.1"/>
    </source>
</evidence>
<sequence length="530" mass="60687">MARRKTELNLTPELPEIRSTDFNLFYRPEAKPVDKSITLFTQSLDRFVNNAGTGLVLRAEQKEKELNEAKAIKQFNENRTGFNNAVKKGEIPKEANPYFQEKYKELTLNKKAQEFQTQLYKNYAEMNVLDNPDPQAFDKFYNDQIKQFVASNNLGSFDALQLEKGFFSETSKTRNSLFNTHVNSQLSKIGEDYKLNFKESIQGKFNKNISNAEIGADISAFVQDAVTNGLSKSTAQKYLLESLKEYAETTSDLDFAERLLRDLPKHIKLGTDAIGNVKGLENDFDEIKEKIDDRILQEEKDKATELSTANTIETFEASNFADKYETYSQAIQDPEWNSFSRSKKDKIFKEYESREVGFDTQTDPRVEEDIKKLLLESKYDDAMELLKANVPNVTGGFYSKMKEEIQDFKFTEKDGLLASDYFVFFKSKVEGFTEQIARKKFGVGQAISGLEHEKFEATIRKWLKENTLSKYNNSTVDRETAFNKFVKEKFDEIQTKVLADKEDGFADGKAITLEGEGNGTPIIVNPKDLK</sequence>
<dbReference type="EMBL" id="OR420753">
    <property type="protein sequence ID" value="WOZ55769.1"/>
    <property type="molecule type" value="Genomic_DNA"/>
</dbReference>
<dbReference type="Proteomes" id="UP001301519">
    <property type="component" value="Segment"/>
</dbReference>
<organism evidence="1 2">
    <name type="scientific">Pelagibacter phage HTVC041P</name>
    <dbReference type="NCBI Taxonomy" id="3072833"/>
    <lineage>
        <taxon>Viruses</taxon>
        <taxon>Duplodnaviria</taxon>
        <taxon>Heunggongvirae</taxon>
        <taxon>Uroviricota</taxon>
        <taxon>Caudoviricetes</taxon>
        <taxon>Autographivirales</taxon>
        <taxon>Autographivirales incertae sedis</taxon>
        <taxon>Aequorvirus</taxon>
        <taxon>Aequorvirus HTVC041P</taxon>
    </lineage>
</organism>